<comment type="caution">
    <text evidence="1">The sequence shown here is derived from an EMBL/GenBank/DDBJ whole genome shotgun (WGS) entry which is preliminary data.</text>
</comment>
<dbReference type="InterPro" id="IPR024096">
    <property type="entry name" value="NO_sig/Golgi_transp_ligand-bd"/>
</dbReference>
<reference evidence="1" key="1">
    <citation type="journal article" date="2015" name="Nature">
        <title>Complex archaea that bridge the gap between prokaryotes and eukaryotes.</title>
        <authorList>
            <person name="Spang A."/>
            <person name="Saw J.H."/>
            <person name="Jorgensen S.L."/>
            <person name="Zaremba-Niedzwiedzka K."/>
            <person name="Martijn J."/>
            <person name="Lind A.E."/>
            <person name="van Eijk R."/>
            <person name="Schleper C."/>
            <person name="Guy L."/>
            <person name="Ettema T.J."/>
        </authorList>
    </citation>
    <scope>NUCLEOTIDE SEQUENCE</scope>
</reference>
<feature type="non-terminal residue" evidence="1">
    <location>
        <position position="1"/>
    </location>
</feature>
<dbReference type="SUPFAM" id="SSF111126">
    <property type="entry name" value="Ligand-binding domain in the NO signalling and Golgi transport"/>
    <property type="match status" value="1"/>
</dbReference>
<gene>
    <name evidence="1" type="ORF">LCGC14_0905840</name>
</gene>
<dbReference type="EMBL" id="LAZR01002979">
    <property type="protein sequence ID" value="KKN23362.1"/>
    <property type="molecule type" value="Genomic_DNA"/>
</dbReference>
<organism evidence="1">
    <name type="scientific">marine sediment metagenome</name>
    <dbReference type="NCBI Taxonomy" id="412755"/>
    <lineage>
        <taxon>unclassified sequences</taxon>
        <taxon>metagenomes</taxon>
        <taxon>ecological metagenomes</taxon>
    </lineage>
</organism>
<name>A0A0F9PFW3_9ZZZZ</name>
<proteinExistence type="predicted"/>
<accession>A0A0F9PFW3</accession>
<protein>
    <submittedName>
        <fullName evidence="1">Uncharacterized protein</fullName>
    </submittedName>
</protein>
<evidence type="ECO:0000313" key="1">
    <source>
        <dbReference type="EMBL" id="KKN23362.1"/>
    </source>
</evidence>
<dbReference type="AlphaFoldDB" id="A0A0F9PFW3"/>
<sequence length="144" mass="16719">NIRDEDPNQSLDFFSFKKIIAAQNCLLYGSSMLLFEIGKKFSFYLFPYGKNFEEIIQEINSAIMTDWKVEIVDNTQNEINIQVYNCIFCSEIGIPCDLFTGFLVHSLEKSLSSDYTVMHYGDILDSNDPNHNTFALRLKIEKKY</sequence>